<feature type="domain" description="ABC transporter" evidence="5">
    <location>
        <begin position="15"/>
        <end position="240"/>
    </location>
</feature>
<accession>A0A095VRV8</accession>
<dbReference type="PANTHER" id="PTHR46743">
    <property type="entry name" value="TEICHOIC ACIDS EXPORT ATP-BINDING PROTEIN TAGH"/>
    <property type="match status" value="1"/>
</dbReference>
<evidence type="ECO:0000256" key="2">
    <source>
        <dbReference type="ARBA" id="ARBA00022448"/>
    </source>
</evidence>
<name>A0A095VRV8_9GAMM</name>
<dbReference type="STRING" id="1265313.HRUBRA_01585"/>
<dbReference type="InterPro" id="IPR003439">
    <property type="entry name" value="ABC_transporter-like_ATP-bd"/>
</dbReference>
<comment type="caution">
    <text evidence="6">The sequence shown here is derived from an EMBL/GenBank/DDBJ whole genome shotgun (WGS) entry which is preliminary data.</text>
</comment>
<evidence type="ECO:0000256" key="1">
    <source>
        <dbReference type="ARBA" id="ARBA00005417"/>
    </source>
</evidence>
<dbReference type="eggNOG" id="COG1134">
    <property type="taxonomic scope" value="Bacteria"/>
</dbReference>
<dbReference type="PANTHER" id="PTHR46743:SF2">
    <property type="entry name" value="TEICHOIC ACIDS EXPORT ATP-BINDING PROTEIN TAGH"/>
    <property type="match status" value="1"/>
</dbReference>
<keyword evidence="4 6" id="KW-0067">ATP-binding</keyword>
<dbReference type="EC" id="3.6.3.40" evidence="6"/>
<keyword evidence="3" id="KW-0547">Nucleotide-binding</keyword>
<keyword evidence="7" id="KW-1185">Reference proteome</keyword>
<evidence type="ECO:0000313" key="7">
    <source>
        <dbReference type="Proteomes" id="UP000029640"/>
    </source>
</evidence>
<dbReference type="Proteomes" id="UP000029640">
    <property type="component" value="Unassembled WGS sequence"/>
</dbReference>
<dbReference type="HOGENOM" id="CLU_000604_1_2_6"/>
<dbReference type="PROSITE" id="PS50893">
    <property type="entry name" value="ABC_TRANSPORTER_2"/>
    <property type="match status" value="1"/>
</dbReference>
<comment type="similarity">
    <text evidence="1">Belongs to the ABC transporter superfamily.</text>
</comment>
<evidence type="ECO:0000313" key="6">
    <source>
        <dbReference type="EMBL" id="KGE03838.1"/>
    </source>
</evidence>
<reference evidence="6 7" key="1">
    <citation type="journal article" date="2014" name="Genome Announc.">
        <title>Genome Sequence of Gammaproteobacterial Pseudohaliea rubra Type Strain DSM 19751, Isolated from Coastal Seawater of the Mediterranean Sea.</title>
        <authorList>
            <person name="Spring S."/>
            <person name="Fiebig A."/>
            <person name="Riedel T."/>
            <person name="Goker M."/>
            <person name="Klenk H.P."/>
        </authorList>
    </citation>
    <scope>NUCLEOTIDE SEQUENCE [LARGE SCALE GENOMIC DNA]</scope>
    <source>
        <strain evidence="6 7">DSM 19751</strain>
    </source>
</reference>
<dbReference type="Gene3D" id="3.40.50.300">
    <property type="entry name" value="P-loop containing nucleotide triphosphate hydrolases"/>
    <property type="match status" value="1"/>
</dbReference>
<dbReference type="InterPro" id="IPR027417">
    <property type="entry name" value="P-loop_NTPase"/>
</dbReference>
<dbReference type="EMBL" id="AUVB01000046">
    <property type="protein sequence ID" value="KGE03838.1"/>
    <property type="molecule type" value="Genomic_DNA"/>
</dbReference>
<dbReference type="GO" id="GO:0005524">
    <property type="term" value="F:ATP binding"/>
    <property type="evidence" value="ECO:0007669"/>
    <property type="project" value="UniProtKB-KW"/>
</dbReference>
<keyword evidence="6" id="KW-0378">Hydrolase</keyword>
<dbReference type="GO" id="GO:0016887">
    <property type="term" value="F:ATP hydrolysis activity"/>
    <property type="evidence" value="ECO:0007669"/>
    <property type="project" value="InterPro"/>
</dbReference>
<dbReference type="Pfam" id="PF00005">
    <property type="entry name" value="ABC_tran"/>
    <property type="match status" value="1"/>
</dbReference>
<dbReference type="SMART" id="SM00382">
    <property type="entry name" value="AAA"/>
    <property type="match status" value="1"/>
</dbReference>
<organism evidence="6 7">
    <name type="scientific">Pseudohaliea rubra DSM 19751</name>
    <dbReference type="NCBI Taxonomy" id="1265313"/>
    <lineage>
        <taxon>Bacteria</taxon>
        <taxon>Pseudomonadati</taxon>
        <taxon>Pseudomonadota</taxon>
        <taxon>Gammaproteobacteria</taxon>
        <taxon>Cellvibrionales</taxon>
        <taxon>Halieaceae</taxon>
        <taxon>Pseudohaliea</taxon>
    </lineage>
</organism>
<dbReference type="PROSITE" id="PS00211">
    <property type="entry name" value="ABC_TRANSPORTER_1"/>
    <property type="match status" value="1"/>
</dbReference>
<dbReference type="SUPFAM" id="SSF52540">
    <property type="entry name" value="P-loop containing nucleoside triphosphate hydrolases"/>
    <property type="match status" value="1"/>
</dbReference>
<sequence length="241" mass="25635">MSRPAFAGAAAEPMLELQGVSHSYHARRANFERGLHRVLDDVSLRIHRGETLGILGRNGAGKTTLLRLLAGVLAPRAGTVWRRPGASCSLLTLGLGFQPQLSGRDNALLSAMLQGATRRQAQAFLGEIRDFSELGPSFEEPVATYSAGMRSRLGFSTAIMTRVDILLIDEVLSVGDAAFRKKARAVMEDRLTGDQTVVLVSHQEDQVAALCDTAAWIDGGRIRAHGAAGDVLGAYGAGATD</sequence>
<dbReference type="CDD" id="cd03220">
    <property type="entry name" value="ABC_KpsT_Wzt"/>
    <property type="match status" value="1"/>
</dbReference>
<dbReference type="InterPro" id="IPR015860">
    <property type="entry name" value="ABC_transpr_TagH-like"/>
</dbReference>
<gene>
    <name evidence="6" type="ORF">HRUBRA_01585</name>
</gene>
<evidence type="ECO:0000256" key="4">
    <source>
        <dbReference type="ARBA" id="ARBA00022840"/>
    </source>
</evidence>
<dbReference type="InterPro" id="IPR017871">
    <property type="entry name" value="ABC_transporter-like_CS"/>
</dbReference>
<dbReference type="RefSeq" id="WP_052094483.1">
    <property type="nucleotide sequence ID" value="NZ_KN234757.1"/>
</dbReference>
<dbReference type="AlphaFoldDB" id="A0A095VRV8"/>
<dbReference type="GO" id="GO:0016020">
    <property type="term" value="C:membrane"/>
    <property type="evidence" value="ECO:0007669"/>
    <property type="project" value="InterPro"/>
</dbReference>
<dbReference type="InterPro" id="IPR050683">
    <property type="entry name" value="Bact_Polysacc_Export_ATP-bd"/>
</dbReference>
<proteinExistence type="inferred from homology"/>
<evidence type="ECO:0000259" key="5">
    <source>
        <dbReference type="PROSITE" id="PS50893"/>
    </source>
</evidence>
<protein>
    <submittedName>
        <fullName evidence="6">Teichoic acid export ATP-binding protein TagH</fullName>
        <ecNumber evidence="6">3.6.3.40</ecNumber>
    </submittedName>
</protein>
<dbReference type="InterPro" id="IPR003593">
    <property type="entry name" value="AAA+_ATPase"/>
</dbReference>
<dbReference type="GO" id="GO:0140359">
    <property type="term" value="F:ABC-type transporter activity"/>
    <property type="evidence" value="ECO:0007669"/>
    <property type="project" value="InterPro"/>
</dbReference>
<evidence type="ECO:0000256" key="3">
    <source>
        <dbReference type="ARBA" id="ARBA00022741"/>
    </source>
</evidence>
<keyword evidence="2" id="KW-0813">Transport</keyword>